<dbReference type="InterPro" id="IPR027396">
    <property type="entry name" value="DsrEFH-like"/>
</dbReference>
<dbReference type="Gene3D" id="3.40.1260.10">
    <property type="entry name" value="DsrEFH-like"/>
    <property type="match status" value="1"/>
</dbReference>
<dbReference type="AlphaFoldDB" id="A0A3B0XAM5"/>
<dbReference type="InterPro" id="IPR007215">
    <property type="entry name" value="Sulphur_relay_TusB/DsrH"/>
</dbReference>
<dbReference type="GO" id="GO:1990228">
    <property type="term" value="C:sulfurtransferase complex"/>
    <property type="evidence" value="ECO:0007669"/>
    <property type="project" value="TreeGrafter"/>
</dbReference>
<gene>
    <name evidence="1" type="ORF">MNBD_GAMMA11-2330</name>
</gene>
<dbReference type="SUPFAM" id="SSF75169">
    <property type="entry name" value="DsrEFH-like"/>
    <property type="match status" value="1"/>
</dbReference>
<proteinExistence type="predicted"/>
<dbReference type="GO" id="GO:0002143">
    <property type="term" value="P:tRNA wobble position uridine thiolation"/>
    <property type="evidence" value="ECO:0007669"/>
    <property type="project" value="InterPro"/>
</dbReference>
<evidence type="ECO:0000313" key="1">
    <source>
        <dbReference type="EMBL" id="VAW65355.1"/>
    </source>
</evidence>
<dbReference type="PANTHER" id="PTHR37526">
    <property type="entry name" value="PROTEIN TUSB"/>
    <property type="match status" value="1"/>
</dbReference>
<reference evidence="1" key="1">
    <citation type="submission" date="2018-06" db="EMBL/GenBank/DDBJ databases">
        <authorList>
            <person name="Zhirakovskaya E."/>
        </authorList>
    </citation>
    <scope>NUCLEOTIDE SEQUENCE</scope>
</reference>
<organism evidence="1">
    <name type="scientific">hydrothermal vent metagenome</name>
    <dbReference type="NCBI Taxonomy" id="652676"/>
    <lineage>
        <taxon>unclassified sequences</taxon>
        <taxon>metagenomes</taxon>
        <taxon>ecological metagenomes</taxon>
    </lineage>
</organism>
<name>A0A3B0XAM5_9ZZZZ</name>
<dbReference type="PANTHER" id="PTHR37526:SF1">
    <property type="entry name" value="PROTEIN TUSB"/>
    <property type="match status" value="1"/>
</dbReference>
<dbReference type="EMBL" id="UOFG01000249">
    <property type="protein sequence ID" value="VAW65355.1"/>
    <property type="molecule type" value="Genomic_DNA"/>
</dbReference>
<sequence>MSTLHTVNKSPFERDSLSSCIRLATKGCAILLIEDGIFGALAGTDHSSMVSGAMKDATFYVLGPDLAARGMSEDRIIDGIQVVDYSGFVDLTTKHDTCQSWL</sequence>
<dbReference type="NCBIfam" id="TIGR03011">
    <property type="entry name" value="sulf_tusB_dsrH"/>
    <property type="match status" value="1"/>
</dbReference>
<dbReference type="Pfam" id="PF04077">
    <property type="entry name" value="DsrH"/>
    <property type="match status" value="1"/>
</dbReference>
<protein>
    <submittedName>
        <fullName evidence="1">tRNA 5-methylaminomethyl-2-thiouridine synthase subunit TusB</fullName>
    </submittedName>
</protein>
<accession>A0A3B0XAM5</accession>